<protein>
    <submittedName>
        <fullName evidence="2">Uncharacterized protein</fullName>
    </submittedName>
</protein>
<dbReference type="RefSeq" id="WP_252591494.1">
    <property type="nucleotide sequence ID" value="NZ_CP099489.1"/>
</dbReference>
<feature type="region of interest" description="Disordered" evidence="1">
    <location>
        <begin position="1"/>
        <end position="25"/>
    </location>
</feature>
<feature type="compositionally biased region" description="Basic and acidic residues" evidence="1">
    <location>
        <begin position="58"/>
        <end position="67"/>
    </location>
</feature>
<proteinExistence type="predicted"/>
<feature type="compositionally biased region" description="Basic residues" evidence="1">
    <location>
        <begin position="69"/>
        <end position="85"/>
    </location>
</feature>
<feature type="compositionally biased region" description="Basic residues" evidence="1">
    <location>
        <begin position="1"/>
        <end position="23"/>
    </location>
</feature>
<name>A0ABY4YPJ5_9MICO</name>
<evidence type="ECO:0000313" key="2">
    <source>
        <dbReference type="EMBL" id="USQ78697.1"/>
    </source>
</evidence>
<dbReference type="Proteomes" id="UP001056455">
    <property type="component" value="Chromosome"/>
</dbReference>
<gene>
    <name evidence="2" type="ORF">NF556_13805</name>
</gene>
<accession>A0ABY4YPJ5</accession>
<feature type="region of interest" description="Disordered" evidence="1">
    <location>
        <begin position="53"/>
        <end position="91"/>
    </location>
</feature>
<evidence type="ECO:0000313" key="3">
    <source>
        <dbReference type="Proteomes" id="UP001056455"/>
    </source>
</evidence>
<evidence type="ECO:0000256" key="1">
    <source>
        <dbReference type="SAM" id="MobiDB-lite"/>
    </source>
</evidence>
<organism evidence="2 3">
    <name type="scientific">Ornithinimicrobium faecis</name>
    <dbReference type="NCBI Taxonomy" id="2934158"/>
    <lineage>
        <taxon>Bacteria</taxon>
        <taxon>Bacillati</taxon>
        <taxon>Actinomycetota</taxon>
        <taxon>Actinomycetes</taxon>
        <taxon>Micrococcales</taxon>
        <taxon>Ornithinimicrobiaceae</taxon>
        <taxon>Ornithinimicrobium</taxon>
    </lineage>
</organism>
<keyword evidence="3" id="KW-1185">Reference proteome</keyword>
<reference evidence="2" key="1">
    <citation type="submission" date="2022-06" db="EMBL/GenBank/DDBJ databases">
        <title>Ornithinimicrobium HY1793.</title>
        <authorList>
            <person name="Huang Y."/>
        </authorList>
    </citation>
    <scope>NUCLEOTIDE SEQUENCE</scope>
    <source>
        <strain evidence="2">HY1793</strain>
    </source>
</reference>
<dbReference type="EMBL" id="CP099489">
    <property type="protein sequence ID" value="USQ78697.1"/>
    <property type="molecule type" value="Genomic_DNA"/>
</dbReference>
<sequence>MSKKHHGGAPKNTAGRKPKKKCCVSKPRCTRCPLRMLAEGTLPDGYTVKKRRLVTLDGGKKAHESKGKNTSKAKHKDKRKHKSKGKDKQAA</sequence>